<evidence type="ECO:0000256" key="2">
    <source>
        <dbReference type="ARBA" id="ARBA00022525"/>
    </source>
</evidence>
<organism evidence="6 7">
    <name type="scientific">Batillaria attramentaria</name>
    <dbReference type="NCBI Taxonomy" id="370345"/>
    <lineage>
        <taxon>Eukaryota</taxon>
        <taxon>Metazoa</taxon>
        <taxon>Spiralia</taxon>
        <taxon>Lophotrochozoa</taxon>
        <taxon>Mollusca</taxon>
        <taxon>Gastropoda</taxon>
        <taxon>Caenogastropoda</taxon>
        <taxon>Sorbeoconcha</taxon>
        <taxon>Cerithioidea</taxon>
        <taxon>Batillariidae</taxon>
        <taxon>Batillaria</taxon>
    </lineage>
</organism>
<dbReference type="PROSITE" id="PS50871">
    <property type="entry name" value="C1Q"/>
    <property type="match status" value="1"/>
</dbReference>
<dbReference type="InterPro" id="IPR001073">
    <property type="entry name" value="C1q_dom"/>
</dbReference>
<dbReference type="GO" id="GO:0005576">
    <property type="term" value="C:extracellular region"/>
    <property type="evidence" value="ECO:0007669"/>
    <property type="project" value="UniProtKB-SubCell"/>
</dbReference>
<keyword evidence="4" id="KW-0175">Coiled coil</keyword>
<dbReference type="SMART" id="SM00110">
    <property type="entry name" value="C1Q"/>
    <property type="match status" value="1"/>
</dbReference>
<proteinExistence type="predicted"/>
<dbReference type="Pfam" id="PF00386">
    <property type="entry name" value="C1q"/>
    <property type="match status" value="1"/>
</dbReference>
<dbReference type="AlphaFoldDB" id="A0ABD0K0G1"/>
<evidence type="ECO:0000259" key="5">
    <source>
        <dbReference type="PROSITE" id="PS50871"/>
    </source>
</evidence>
<evidence type="ECO:0000313" key="7">
    <source>
        <dbReference type="Proteomes" id="UP001519460"/>
    </source>
</evidence>
<dbReference type="PANTHER" id="PTHR22923:SF116">
    <property type="entry name" value="C1Q DOMAIN-CONTAINING PROTEIN"/>
    <property type="match status" value="1"/>
</dbReference>
<keyword evidence="7" id="KW-1185">Reference proteome</keyword>
<evidence type="ECO:0000256" key="3">
    <source>
        <dbReference type="ARBA" id="ARBA00022729"/>
    </source>
</evidence>
<protein>
    <recommendedName>
        <fullName evidence="5">C1q domain-containing protein</fullName>
    </recommendedName>
</protein>
<dbReference type="SUPFAM" id="SSF49842">
    <property type="entry name" value="TNF-like"/>
    <property type="match status" value="1"/>
</dbReference>
<dbReference type="Gene3D" id="2.60.120.40">
    <property type="match status" value="1"/>
</dbReference>
<reference evidence="6 7" key="1">
    <citation type="journal article" date="2023" name="Sci. Data">
        <title>Genome assembly of the Korean intertidal mud-creeper Batillaria attramentaria.</title>
        <authorList>
            <person name="Patra A.K."/>
            <person name="Ho P.T."/>
            <person name="Jun S."/>
            <person name="Lee S.J."/>
            <person name="Kim Y."/>
            <person name="Won Y.J."/>
        </authorList>
    </citation>
    <scope>NUCLEOTIDE SEQUENCE [LARGE SCALE GENOMIC DNA]</scope>
    <source>
        <strain evidence="6">Wonlab-2016</strain>
    </source>
</reference>
<sequence length="293" mass="32470">MASVKPDEIRWGPSKFVRTSTLPVRSPMTRPAASAVFEITLFDRHLSALMNSEHFKGRSTVTSLAETGTEPENLLTTALLQVSIPLKIHSRKNTWARDMEMQFAWSLAIICACSIWLCRGSDDYGSLEAIVMQLSQQVNQLQARLEASESQISRLTKLDPSVIFTVQLSHSTVTYNHLDSILFDQILINEGGGYSPIHGEFTAPLSGYYFVNFRGWVMPGSVGYMHLRLNGTVEVTELPMGDTDYQSASSKSLVLHLEKGSTLSTWVFGEGATSVAIMGQQRTSFMGYLMKAD</sequence>
<dbReference type="Proteomes" id="UP001519460">
    <property type="component" value="Unassembled WGS sequence"/>
</dbReference>
<keyword evidence="2" id="KW-0964">Secreted</keyword>
<dbReference type="PANTHER" id="PTHR22923">
    <property type="entry name" value="CEREBELLIN-RELATED"/>
    <property type="match status" value="1"/>
</dbReference>
<feature type="coiled-coil region" evidence="4">
    <location>
        <begin position="124"/>
        <end position="158"/>
    </location>
</feature>
<gene>
    <name evidence="6" type="ORF">BaRGS_00028356</name>
</gene>
<evidence type="ECO:0000256" key="1">
    <source>
        <dbReference type="ARBA" id="ARBA00004613"/>
    </source>
</evidence>
<comment type="subcellular location">
    <subcellularLocation>
        <location evidence="1">Secreted</location>
    </subcellularLocation>
</comment>
<keyword evidence="3" id="KW-0732">Signal</keyword>
<dbReference type="InterPro" id="IPR050822">
    <property type="entry name" value="Cerebellin_Synaptic_Org"/>
</dbReference>
<evidence type="ECO:0000313" key="6">
    <source>
        <dbReference type="EMBL" id="KAK7480437.1"/>
    </source>
</evidence>
<accession>A0ABD0K0G1</accession>
<feature type="domain" description="C1q" evidence="5">
    <location>
        <begin position="157"/>
        <end position="293"/>
    </location>
</feature>
<evidence type="ECO:0000256" key="4">
    <source>
        <dbReference type="SAM" id="Coils"/>
    </source>
</evidence>
<comment type="caution">
    <text evidence="6">The sequence shown here is derived from an EMBL/GenBank/DDBJ whole genome shotgun (WGS) entry which is preliminary data.</text>
</comment>
<dbReference type="InterPro" id="IPR008983">
    <property type="entry name" value="Tumour_necrosis_fac-like_dom"/>
</dbReference>
<dbReference type="EMBL" id="JACVVK020000282">
    <property type="protein sequence ID" value="KAK7480437.1"/>
    <property type="molecule type" value="Genomic_DNA"/>
</dbReference>
<name>A0ABD0K0G1_9CAEN</name>